<dbReference type="PANTHER" id="PTHR30465:SF0">
    <property type="entry name" value="OLIGOPEPTIDE TRANSPORT SYSTEM PERMEASE PROTEIN APPB"/>
    <property type="match status" value="1"/>
</dbReference>
<evidence type="ECO:0000256" key="3">
    <source>
        <dbReference type="ARBA" id="ARBA00022475"/>
    </source>
</evidence>
<feature type="transmembrane region" description="Helical" evidence="7">
    <location>
        <begin position="267"/>
        <end position="293"/>
    </location>
</feature>
<comment type="subcellular location">
    <subcellularLocation>
        <location evidence="1 7">Cell membrane</location>
        <topology evidence="1 7">Multi-pass membrane protein</topology>
    </subcellularLocation>
</comment>
<accession>A0A0C7NSI1</accession>
<feature type="domain" description="ABC transmembrane type-1" evidence="8">
    <location>
        <begin position="100"/>
        <end position="335"/>
    </location>
</feature>
<dbReference type="Gene3D" id="1.10.3720.10">
    <property type="entry name" value="MetI-like"/>
    <property type="match status" value="1"/>
</dbReference>
<reference evidence="10" key="1">
    <citation type="submission" date="2014-11" db="EMBL/GenBank/DDBJ databases">
        <authorList>
            <person name="Wibberg D."/>
        </authorList>
    </citation>
    <scope>NUCLEOTIDE SEQUENCE [LARGE SCALE GENOMIC DNA]</scope>
    <source>
        <strain evidence="10">L3</strain>
    </source>
</reference>
<feature type="transmembrane region" description="Helical" evidence="7">
    <location>
        <begin position="9"/>
        <end position="30"/>
    </location>
</feature>
<feature type="transmembrane region" description="Helical" evidence="7">
    <location>
        <begin position="106"/>
        <end position="127"/>
    </location>
</feature>
<sequence>MTTYIIRRLLLLPLIILGVTLIVFSMSQLLGPLKLLSTYVDPNTYAKMSERDIQILMQQYGLTDPLPIRYGKWLKSLFKGDLGWSVVGKEPVLNALIHRFPFTVELALYALFPIIGVGIWLGVTAAVHHNSFIDQFIRIFALIGWSLPDFVWAILVLLIFYIGLGWFPPGNLSIWADQIVKSPSFHNYTNLLTIDALLNGRIDIFWDALRHIIGPVIAISWLWWANLLRITRSSMLEVLRKDYVRTARSKGLSEKVVINKHARKNALIPVVTTAGQMVIGLLTGVVIVEMVFVRTGLGSFAATAAQQLDYASIMGVLLFTSLLLIIGNLIIDISYAIIDPRIRLG</sequence>
<dbReference type="PANTHER" id="PTHR30465">
    <property type="entry name" value="INNER MEMBRANE ABC TRANSPORTER"/>
    <property type="match status" value="1"/>
</dbReference>
<dbReference type="CDD" id="cd06261">
    <property type="entry name" value="TM_PBP2"/>
    <property type="match status" value="1"/>
</dbReference>
<evidence type="ECO:0000256" key="2">
    <source>
        <dbReference type="ARBA" id="ARBA00022448"/>
    </source>
</evidence>
<evidence type="ECO:0000256" key="5">
    <source>
        <dbReference type="ARBA" id="ARBA00022989"/>
    </source>
</evidence>
<dbReference type="SUPFAM" id="SSF161098">
    <property type="entry name" value="MetI-like"/>
    <property type="match status" value="1"/>
</dbReference>
<dbReference type="OrthoDB" id="9806409at2"/>
<dbReference type="InterPro" id="IPR000515">
    <property type="entry name" value="MetI-like"/>
</dbReference>
<comment type="similarity">
    <text evidence="7">Belongs to the binding-protein-dependent transport system permease family.</text>
</comment>
<dbReference type="HOGENOM" id="CLU_036879_1_3_0"/>
<dbReference type="GO" id="GO:0005886">
    <property type="term" value="C:plasma membrane"/>
    <property type="evidence" value="ECO:0007669"/>
    <property type="project" value="UniProtKB-SubCell"/>
</dbReference>
<dbReference type="EMBL" id="LN824141">
    <property type="protein sequence ID" value="CEP78777.1"/>
    <property type="molecule type" value="Genomic_DNA"/>
</dbReference>
<dbReference type="Proteomes" id="UP000032809">
    <property type="component" value="Chromosome I"/>
</dbReference>
<proteinExistence type="inferred from homology"/>
<protein>
    <submittedName>
        <fullName evidence="9">ABC-type dipeptide/oligopeptide/nickel transport system</fullName>
    </submittedName>
</protein>
<dbReference type="PROSITE" id="PS50928">
    <property type="entry name" value="ABC_TM1"/>
    <property type="match status" value="1"/>
</dbReference>
<evidence type="ECO:0000313" key="9">
    <source>
        <dbReference type="EMBL" id="CEP78777.1"/>
    </source>
</evidence>
<keyword evidence="4 7" id="KW-0812">Transmembrane</keyword>
<evidence type="ECO:0000256" key="7">
    <source>
        <dbReference type="RuleBase" id="RU363032"/>
    </source>
</evidence>
<dbReference type="InterPro" id="IPR035906">
    <property type="entry name" value="MetI-like_sf"/>
</dbReference>
<feature type="transmembrane region" description="Helical" evidence="7">
    <location>
        <begin position="212"/>
        <end position="231"/>
    </location>
</feature>
<feature type="transmembrane region" description="Helical" evidence="7">
    <location>
        <begin position="313"/>
        <end position="338"/>
    </location>
</feature>
<gene>
    <name evidence="9" type="primary">dppB13</name>
    <name evidence="9" type="ORF">DTL3_1485</name>
</gene>
<name>A0A0C7NSI1_DEFTU</name>
<organism evidence="9 10">
    <name type="scientific">Defluviitoga tunisiensis</name>
    <dbReference type="NCBI Taxonomy" id="1006576"/>
    <lineage>
        <taxon>Bacteria</taxon>
        <taxon>Thermotogati</taxon>
        <taxon>Thermotogota</taxon>
        <taxon>Thermotogae</taxon>
        <taxon>Petrotogales</taxon>
        <taxon>Petrotogaceae</taxon>
        <taxon>Defluviitoga</taxon>
    </lineage>
</organism>
<keyword evidence="5 7" id="KW-1133">Transmembrane helix</keyword>
<dbReference type="AlphaFoldDB" id="A0A0C7NSI1"/>
<evidence type="ECO:0000256" key="4">
    <source>
        <dbReference type="ARBA" id="ARBA00022692"/>
    </source>
</evidence>
<dbReference type="KEGG" id="dtn:DTL3_1485"/>
<dbReference type="PATRIC" id="fig|1006576.9.peg.1482"/>
<keyword evidence="6 7" id="KW-0472">Membrane</keyword>
<dbReference type="RefSeq" id="WP_045088160.1">
    <property type="nucleotide sequence ID" value="NZ_LN824141.1"/>
</dbReference>
<feature type="transmembrane region" description="Helical" evidence="7">
    <location>
        <begin position="139"/>
        <end position="162"/>
    </location>
</feature>
<dbReference type="Pfam" id="PF00528">
    <property type="entry name" value="BPD_transp_1"/>
    <property type="match status" value="1"/>
</dbReference>
<keyword evidence="2 7" id="KW-0813">Transport</keyword>
<evidence type="ECO:0000256" key="6">
    <source>
        <dbReference type="ARBA" id="ARBA00023136"/>
    </source>
</evidence>
<keyword evidence="3" id="KW-1003">Cell membrane</keyword>
<dbReference type="STRING" id="1006576.DTL3_1485"/>
<evidence type="ECO:0000313" key="10">
    <source>
        <dbReference type="Proteomes" id="UP000032809"/>
    </source>
</evidence>
<evidence type="ECO:0000259" key="8">
    <source>
        <dbReference type="PROSITE" id="PS50928"/>
    </source>
</evidence>
<evidence type="ECO:0000256" key="1">
    <source>
        <dbReference type="ARBA" id="ARBA00004651"/>
    </source>
</evidence>
<dbReference type="GO" id="GO:0055085">
    <property type="term" value="P:transmembrane transport"/>
    <property type="evidence" value="ECO:0007669"/>
    <property type="project" value="InterPro"/>
</dbReference>
<keyword evidence="10" id="KW-1185">Reference proteome</keyword>